<reference evidence="1 2" key="1">
    <citation type="journal article" date="2010" name="J. Bacteriol.">
        <title>Genome sequences of Pelagibaca bermudensis HTCC2601T and Maritimibacter alkaliphilus HTCC2654T, the type strains of two marine Roseobacter genera.</title>
        <authorList>
            <person name="Thrash J.C."/>
            <person name="Cho J.C."/>
            <person name="Ferriera S."/>
            <person name="Johnson J."/>
            <person name="Vergin K.L."/>
            <person name="Giovannoni S.J."/>
        </authorList>
    </citation>
    <scope>NUCLEOTIDE SEQUENCE [LARGE SCALE GENOMIC DNA]</scope>
    <source>
        <strain evidence="1 2">HTCC2654</strain>
    </source>
</reference>
<dbReference type="EMBL" id="AAMT01000005">
    <property type="protein sequence ID" value="EAQ13265.1"/>
    <property type="molecule type" value="Genomic_DNA"/>
</dbReference>
<dbReference type="RefSeq" id="WP_008330815.1">
    <property type="nucleotide sequence ID" value="NZ_CH902578.1"/>
</dbReference>
<dbReference type="AlphaFoldDB" id="A3VEC7"/>
<dbReference type="Proteomes" id="UP000002931">
    <property type="component" value="Unassembled WGS sequence"/>
</dbReference>
<comment type="caution">
    <text evidence="1">The sequence shown here is derived from an EMBL/GenBank/DDBJ whole genome shotgun (WGS) entry which is preliminary data.</text>
</comment>
<gene>
    <name evidence="1" type="ORF">RB2654_09354</name>
</gene>
<evidence type="ECO:0000313" key="2">
    <source>
        <dbReference type="Proteomes" id="UP000002931"/>
    </source>
</evidence>
<dbReference type="HOGENOM" id="CLU_2936169_0_0_5"/>
<protein>
    <submittedName>
        <fullName evidence="1">Uncharacterized protein</fullName>
    </submittedName>
</protein>
<accession>A3VEC7</accession>
<organism evidence="1 2">
    <name type="scientific">Maritimibacter alkaliphilus HTCC2654</name>
    <dbReference type="NCBI Taxonomy" id="314271"/>
    <lineage>
        <taxon>Bacteria</taxon>
        <taxon>Pseudomonadati</taxon>
        <taxon>Pseudomonadota</taxon>
        <taxon>Alphaproteobacteria</taxon>
        <taxon>Rhodobacterales</taxon>
        <taxon>Roseobacteraceae</taxon>
        <taxon>Maritimibacter</taxon>
    </lineage>
</organism>
<dbReference type="OrthoDB" id="7876519at2"/>
<name>A3VEC7_9RHOB</name>
<dbReference type="STRING" id="314271.RB2654_09354"/>
<keyword evidence="2" id="KW-1185">Reference proteome</keyword>
<evidence type="ECO:0000313" key="1">
    <source>
        <dbReference type="EMBL" id="EAQ13265.1"/>
    </source>
</evidence>
<proteinExistence type="predicted"/>
<sequence length="60" mass="6933">MNTDLDRLKAAYAKVAVLVTHDRAYVPIFQRIEREIIALKDQEDVFRRAQIAARDYKAVG</sequence>